<evidence type="ECO:0000313" key="4">
    <source>
        <dbReference type="EMBL" id="OHS96986.1"/>
    </source>
</evidence>
<dbReference type="PRINTS" id="PR00503">
    <property type="entry name" value="BROMODOMAIN"/>
</dbReference>
<feature type="domain" description="Bromo" evidence="3">
    <location>
        <begin position="17"/>
        <end position="89"/>
    </location>
</feature>
<dbReference type="GeneID" id="94845803"/>
<proteinExistence type="predicted"/>
<dbReference type="AlphaFoldDB" id="A0A1J4JCQ3"/>
<dbReference type="Gene3D" id="1.20.920.10">
    <property type="entry name" value="Bromodomain-like"/>
    <property type="match status" value="1"/>
</dbReference>
<dbReference type="PANTHER" id="PTHR45926">
    <property type="entry name" value="OSJNBA0053K19.4 PROTEIN"/>
    <property type="match status" value="1"/>
</dbReference>
<name>A0A1J4JCQ3_9EUKA</name>
<evidence type="ECO:0000256" key="2">
    <source>
        <dbReference type="PROSITE-ProRule" id="PRU00035"/>
    </source>
</evidence>
<dbReference type="SMART" id="SM00297">
    <property type="entry name" value="BROMO"/>
    <property type="match status" value="1"/>
</dbReference>
<dbReference type="VEuPathDB" id="TrichDB:TRFO_36880"/>
<dbReference type="SUPFAM" id="SSF47370">
    <property type="entry name" value="Bromodomain"/>
    <property type="match status" value="1"/>
</dbReference>
<dbReference type="RefSeq" id="XP_068350123.1">
    <property type="nucleotide sequence ID" value="XM_068511099.1"/>
</dbReference>
<gene>
    <name evidence="4" type="ORF">TRFO_36880</name>
</gene>
<dbReference type="OrthoDB" id="21449at2759"/>
<evidence type="ECO:0000256" key="1">
    <source>
        <dbReference type="ARBA" id="ARBA00023117"/>
    </source>
</evidence>
<keyword evidence="5" id="KW-1185">Reference proteome</keyword>
<protein>
    <submittedName>
        <fullName evidence="4">Bromodomain containing protein</fullName>
    </submittedName>
</protein>
<sequence length="222" mass="25802">MERFISRIKTITRKIADKQSCQLLFSTPVQPELDGLENYFDIVKKPMDLGKIQDNLKKSVYKTPKEWYDDMCLVFQNAINYYSEENPISLIAKYRLDEFYKEAVGLELENDEEWLESVQKESKKLIDLFARPPSIQKANSKLNNIKALMDTQDQPTTAELATYLEKLNMLGKDQEAKEDLYTLLSDIGGIMPDSIKEMPIDLEKLNPDVVKSLYLYARERLL</sequence>
<dbReference type="Pfam" id="PF00439">
    <property type="entry name" value="Bromodomain"/>
    <property type="match status" value="1"/>
</dbReference>
<evidence type="ECO:0000313" key="5">
    <source>
        <dbReference type="Proteomes" id="UP000179807"/>
    </source>
</evidence>
<evidence type="ECO:0000259" key="3">
    <source>
        <dbReference type="PROSITE" id="PS50014"/>
    </source>
</evidence>
<dbReference type="PROSITE" id="PS50014">
    <property type="entry name" value="BROMODOMAIN_2"/>
    <property type="match status" value="1"/>
</dbReference>
<comment type="caution">
    <text evidence="4">The sequence shown here is derived from an EMBL/GenBank/DDBJ whole genome shotgun (WGS) entry which is preliminary data.</text>
</comment>
<dbReference type="InterPro" id="IPR001487">
    <property type="entry name" value="Bromodomain"/>
</dbReference>
<accession>A0A1J4JCQ3</accession>
<dbReference type="InterPro" id="IPR036427">
    <property type="entry name" value="Bromodomain-like_sf"/>
</dbReference>
<dbReference type="EMBL" id="MLAK01001145">
    <property type="protein sequence ID" value="OHS96986.1"/>
    <property type="molecule type" value="Genomic_DNA"/>
</dbReference>
<organism evidence="4 5">
    <name type="scientific">Tritrichomonas foetus</name>
    <dbReference type="NCBI Taxonomy" id="1144522"/>
    <lineage>
        <taxon>Eukaryota</taxon>
        <taxon>Metamonada</taxon>
        <taxon>Parabasalia</taxon>
        <taxon>Tritrichomonadida</taxon>
        <taxon>Tritrichomonadidae</taxon>
        <taxon>Tritrichomonas</taxon>
    </lineage>
</organism>
<keyword evidence="1 2" id="KW-0103">Bromodomain</keyword>
<reference evidence="4" key="1">
    <citation type="submission" date="2016-10" db="EMBL/GenBank/DDBJ databases">
        <authorList>
            <person name="Benchimol M."/>
            <person name="Almeida L.G."/>
            <person name="Vasconcelos A.T."/>
            <person name="Perreira-Neves A."/>
            <person name="Rosa I.A."/>
            <person name="Tasca T."/>
            <person name="Bogo M.R."/>
            <person name="de Souza W."/>
        </authorList>
    </citation>
    <scope>NUCLEOTIDE SEQUENCE [LARGE SCALE GENOMIC DNA]</scope>
    <source>
        <strain evidence="4">K</strain>
    </source>
</reference>
<dbReference type="Proteomes" id="UP000179807">
    <property type="component" value="Unassembled WGS sequence"/>
</dbReference>